<dbReference type="AlphaFoldDB" id="A0A369UM01"/>
<feature type="chain" id="PRO_5016876061" evidence="1">
    <location>
        <begin position="21"/>
        <end position="266"/>
    </location>
</feature>
<keyword evidence="3" id="KW-1185">Reference proteome</keyword>
<evidence type="ECO:0000256" key="1">
    <source>
        <dbReference type="SAM" id="SignalP"/>
    </source>
</evidence>
<gene>
    <name evidence="2" type="ORF">DVJ77_11560</name>
</gene>
<reference evidence="2 3" key="1">
    <citation type="submission" date="2018-07" db="EMBL/GenBank/DDBJ databases">
        <title>Dyella tabacisoli L4-6T, whole genome shotgun sequence.</title>
        <authorList>
            <person name="Zhou X.-K."/>
            <person name="Li W.-J."/>
            <person name="Duan Y.-Q."/>
        </authorList>
    </citation>
    <scope>NUCLEOTIDE SEQUENCE [LARGE SCALE GENOMIC DNA]</scope>
    <source>
        <strain evidence="2 3">L4-6</strain>
    </source>
</reference>
<organism evidence="2 3">
    <name type="scientific">Dyella tabacisoli</name>
    <dbReference type="NCBI Taxonomy" id="2282381"/>
    <lineage>
        <taxon>Bacteria</taxon>
        <taxon>Pseudomonadati</taxon>
        <taxon>Pseudomonadota</taxon>
        <taxon>Gammaproteobacteria</taxon>
        <taxon>Lysobacterales</taxon>
        <taxon>Rhodanobacteraceae</taxon>
        <taxon>Dyella</taxon>
    </lineage>
</organism>
<dbReference type="InterPro" id="IPR016980">
    <property type="entry name" value="S-AdoMet-dep_MeTrfase_Alr7345"/>
</dbReference>
<dbReference type="Proteomes" id="UP000253782">
    <property type="component" value="Unassembled WGS sequence"/>
</dbReference>
<keyword evidence="1" id="KW-0732">Signal</keyword>
<comment type="caution">
    <text evidence="2">The sequence shown here is derived from an EMBL/GenBank/DDBJ whole genome shotgun (WGS) entry which is preliminary data.</text>
</comment>
<keyword evidence="2" id="KW-0489">Methyltransferase</keyword>
<proteinExistence type="predicted"/>
<dbReference type="SUPFAM" id="SSF53335">
    <property type="entry name" value="S-adenosyl-L-methionine-dependent methyltransferases"/>
    <property type="match status" value="1"/>
</dbReference>
<name>A0A369UM01_9GAMM</name>
<dbReference type="InterPro" id="IPR029063">
    <property type="entry name" value="SAM-dependent_MTases_sf"/>
</dbReference>
<dbReference type="Pfam" id="PF01135">
    <property type="entry name" value="PCMT"/>
    <property type="match status" value="1"/>
</dbReference>
<evidence type="ECO:0000313" key="2">
    <source>
        <dbReference type="EMBL" id="RDD81782.1"/>
    </source>
</evidence>
<dbReference type="OrthoDB" id="9801692at2"/>
<dbReference type="RefSeq" id="WP_114845649.1">
    <property type="nucleotide sequence ID" value="NZ_JBHSPE010000005.1"/>
</dbReference>
<dbReference type="Gene3D" id="3.40.50.150">
    <property type="entry name" value="Vaccinia Virus protein VP39"/>
    <property type="match status" value="1"/>
</dbReference>
<sequence>MRTTVLAALIALSLVSSVSAQTTSARTPSVPGVMTQPLLPPYVAAAINDSERQADKAIDARRKAGEVATFTQVKPGQKVLELIPGAGYFTRVFSAIVGAKGHVYVLWPNEYAKEDESDVLGSRKLVAQSHYANVVVLAQPAAQLSVPEPVDVVFTSQNYHDYPDPFMGKVDPAVLNKQVFAALKPGGVYVIVDHVAEAGSGLRDTDTLHRIDPAIVKKEVEAAGFVFDGESNALRNPADTHTAKVFDKAIRGHTDQFIYRFRKPAG</sequence>
<accession>A0A369UM01</accession>
<protein>
    <submittedName>
        <fullName evidence="2">Methyltransferase</fullName>
    </submittedName>
</protein>
<dbReference type="PIRSF" id="PIRSF031679">
    <property type="entry name" value="Mtase_Alr7345_prd"/>
    <property type="match status" value="1"/>
</dbReference>
<evidence type="ECO:0000313" key="3">
    <source>
        <dbReference type="Proteomes" id="UP000253782"/>
    </source>
</evidence>
<dbReference type="CDD" id="cd02440">
    <property type="entry name" value="AdoMet_MTases"/>
    <property type="match status" value="1"/>
</dbReference>
<dbReference type="EMBL" id="QQAH01000009">
    <property type="protein sequence ID" value="RDD81782.1"/>
    <property type="molecule type" value="Genomic_DNA"/>
</dbReference>
<dbReference type="GO" id="GO:0032259">
    <property type="term" value="P:methylation"/>
    <property type="evidence" value="ECO:0007669"/>
    <property type="project" value="UniProtKB-KW"/>
</dbReference>
<keyword evidence="2" id="KW-0808">Transferase</keyword>
<dbReference type="GO" id="GO:0008168">
    <property type="term" value="F:methyltransferase activity"/>
    <property type="evidence" value="ECO:0007669"/>
    <property type="project" value="UniProtKB-KW"/>
</dbReference>
<feature type="signal peptide" evidence="1">
    <location>
        <begin position="1"/>
        <end position="20"/>
    </location>
</feature>